<keyword evidence="3" id="KW-1185">Reference proteome</keyword>
<dbReference type="Pfam" id="PF01926">
    <property type="entry name" value="MMR_HSR1"/>
    <property type="match status" value="1"/>
</dbReference>
<dbReference type="AlphaFoldDB" id="A0A1H2PKS2"/>
<accession>A0A1H2PKS2</accession>
<evidence type="ECO:0000313" key="3">
    <source>
        <dbReference type="Proteomes" id="UP000243719"/>
    </source>
</evidence>
<dbReference type="STRING" id="1770053.SAMN05216551_102203"/>
<evidence type="ECO:0000259" key="1">
    <source>
        <dbReference type="Pfam" id="PF01926"/>
    </source>
</evidence>
<dbReference type="RefSeq" id="WP_091905092.1">
    <property type="nucleotide sequence ID" value="NZ_FNLO01000002.1"/>
</dbReference>
<dbReference type="EMBL" id="FNLO01000002">
    <property type="protein sequence ID" value="SDV47027.1"/>
    <property type="molecule type" value="Genomic_DNA"/>
</dbReference>
<dbReference type="Proteomes" id="UP000243719">
    <property type="component" value="Unassembled WGS sequence"/>
</dbReference>
<feature type="domain" description="G" evidence="1">
    <location>
        <begin position="102"/>
        <end position="226"/>
    </location>
</feature>
<sequence length="523" mass="57517">MKATVSEEARFIAELNTMRVSGAPRAGDVDDLDAWFAGLRRILQSLEVAASGLREDSCLVDCIENVATLLRQSESTWLAQWHERSLANTVAGHFDDKVLLLVYGKFNAGKSSFCNFLAERFLSRGESVSFFRFDGVRAVDTEARFEEGATETTATLQGVRLGGNLVLLDTPGLHSITEDNASLTRRLTDSADGMLWLTSSASPGQVQELDALAHELRRHKPLLPVITRSDLYDEDELDGRIVKCLRNKSAENRDEQARDVKARARHKLREMAVDEALVATPVSVSSHMARQGGQTTQALTDAGFEVLFAALSALVAPAIRYKRRKSAEVRLHHLEENVVGRLRETIIPALVETQRVAEGLLLALPDRQSALANSVWRTLIPVLPEWLDEALAGGGALHVLQRVSNALDASLLDETARQLPECEVACDLPPANLRPDHGDVDGILTKYAGSAVLPADTISADFQRVHAALTELIRRRIVSLSGIAAGIFRDHVERIISESRQCIDRIEAQCDALEAVKQRLRHT</sequence>
<dbReference type="InterPro" id="IPR006073">
    <property type="entry name" value="GTP-bd"/>
</dbReference>
<reference evidence="3" key="1">
    <citation type="submission" date="2016-09" db="EMBL/GenBank/DDBJ databases">
        <authorList>
            <person name="Varghese N."/>
            <person name="Submissions S."/>
        </authorList>
    </citation>
    <scope>NUCLEOTIDE SEQUENCE [LARGE SCALE GENOMIC DNA]</scope>
    <source>
        <strain evidence="3">JS23</strain>
    </source>
</reference>
<dbReference type="SUPFAM" id="SSF52540">
    <property type="entry name" value="P-loop containing nucleoside triphosphate hydrolases"/>
    <property type="match status" value="1"/>
</dbReference>
<gene>
    <name evidence="2" type="ORF">SAMN05216551_102203</name>
</gene>
<evidence type="ECO:0000313" key="2">
    <source>
        <dbReference type="EMBL" id="SDV47027.1"/>
    </source>
</evidence>
<dbReference type="OrthoDB" id="7230468at2"/>
<organism evidence="2 3">
    <name type="scientific">Chitinasiproducens palmae</name>
    <dbReference type="NCBI Taxonomy" id="1770053"/>
    <lineage>
        <taxon>Bacteria</taxon>
        <taxon>Pseudomonadati</taxon>
        <taxon>Pseudomonadota</taxon>
        <taxon>Betaproteobacteria</taxon>
        <taxon>Burkholderiales</taxon>
        <taxon>Burkholderiaceae</taxon>
        <taxon>Chitinasiproducens</taxon>
    </lineage>
</organism>
<dbReference type="InterPro" id="IPR027417">
    <property type="entry name" value="P-loop_NTPase"/>
</dbReference>
<dbReference type="GO" id="GO:0005525">
    <property type="term" value="F:GTP binding"/>
    <property type="evidence" value="ECO:0007669"/>
    <property type="project" value="InterPro"/>
</dbReference>
<protein>
    <submittedName>
        <fullName evidence="2">GTPase SAR1 family protein</fullName>
    </submittedName>
</protein>
<proteinExistence type="predicted"/>
<dbReference type="Gene3D" id="3.40.50.300">
    <property type="entry name" value="P-loop containing nucleotide triphosphate hydrolases"/>
    <property type="match status" value="1"/>
</dbReference>
<name>A0A1H2PKS2_9BURK</name>